<dbReference type="InterPro" id="IPR024230">
    <property type="entry name" value="GspL_cyto_dom"/>
</dbReference>
<dbReference type="NCBIfam" id="TIGR01709">
    <property type="entry name" value="typeII_sec_gspL"/>
    <property type="match status" value="1"/>
</dbReference>
<dbReference type="InterPro" id="IPR043129">
    <property type="entry name" value="ATPase_NBD"/>
</dbReference>
<proteinExistence type="inferred from homology"/>
<dbReference type="Gene3D" id="3.30.1360.100">
    <property type="entry name" value="General secretion pathway protein M, EpsM"/>
    <property type="match status" value="1"/>
</dbReference>
<dbReference type="Gene3D" id="3.30.420.380">
    <property type="match status" value="1"/>
</dbReference>
<evidence type="ECO:0000313" key="12">
    <source>
        <dbReference type="EMBL" id="RIJ29111.1"/>
    </source>
</evidence>
<dbReference type="AlphaFoldDB" id="A0A399RF21"/>
<keyword evidence="13" id="KW-1185">Reference proteome</keyword>
<evidence type="ECO:0000256" key="4">
    <source>
        <dbReference type="ARBA" id="ARBA00022475"/>
    </source>
</evidence>
<evidence type="ECO:0000259" key="11">
    <source>
        <dbReference type="Pfam" id="PF12693"/>
    </source>
</evidence>
<reference evidence="12 13" key="1">
    <citation type="submission" date="2018-08" db="EMBL/GenBank/DDBJ databases">
        <title>Henriciella mobilis sp. nov., isolated from seawater.</title>
        <authorList>
            <person name="Cheng H."/>
            <person name="Wu Y.-H."/>
            <person name="Xu X.-W."/>
            <person name="Guo L.-L."/>
        </authorList>
    </citation>
    <scope>NUCLEOTIDE SEQUENCE [LARGE SCALE GENOMIC DNA]</scope>
    <source>
        <strain evidence="12 13">CCUG67844</strain>
    </source>
</reference>
<accession>A0A399RF21</accession>
<sequence length="387" mass="40774">MANLYILMPASEADAPLFGWHTNGIWRFAETVPEDADDVFPVAIVPGTAVTRHSVQIAATRPAEVRQAALYAVEDDVAEPVDRLHIAVGRPAEDGTRDVLVTSASDMAGWMAWLSANQLGSCDVVSAHSLMPEDADAFEAPDEILLRRDGRAFAVDTSLPDDVLRLLAPTHGRVHGAALARRLGTTPAGEGAVTGEGYLKTLAQVYETAEPGSIISLRQGVYARRRRMGLESASRWRFAGLLAAAAAILWLASIGLETAAYHSQADALRTQTVDLISTAVPSSNGNVDAALTQLRQSQRIGTASVRPTIASAALYQALAVAEGAEIRTLRYDAATGQLTALVLISNYAEADAIAAQLETAGLGVTLGQARQTGDQVLAELTIEGAAS</sequence>
<organism evidence="12 13">
    <name type="scientific">Henriciella algicola</name>
    <dbReference type="NCBI Taxonomy" id="1608422"/>
    <lineage>
        <taxon>Bacteria</taxon>
        <taxon>Pseudomonadati</taxon>
        <taxon>Pseudomonadota</taxon>
        <taxon>Alphaproteobacteria</taxon>
        <taxon>Hyphomonadales</taxon>
        <taxon>Hyphomonadaceae</taxon>
        <taxon>Henriciella</taxon>
    </lineage>
</organism>
<keyword evidence="9" id="KW-0472">Membrane</keyword>
<keyword evidence="4" id="KW-1003">Cell membrane</keyword>
<keyword evidence="7" id="KW-0653">Protein transport</keyword>
<keyword evidence="5" id="KW-0997">Cell inner membrane</keyword>
<evidence type="ECO:0008006" key="14">
    <source>
        <dbReference type="Google" id="ProtNLM"/>
    </source>
</evidence>
<evidence type="ECO:0000256" key="6">
    <source>
        <dbReference type="ARBA" id="ARBA00022692"/>
    </source>
</evidence>
<dbReference type="GO" id="GO:0009276">
    <property type="term" value="C:Gram-negative-bacterium-type cell wall"/>
    <property type="evidence" value="ECO:0007669"/>
    <property type="project" value="InterPro"/>
</dbReference>
<feature type="domain" description="GspL cytoplasmic actin-ATPase-like" evidence="10">
    <location>
        <begin position="36"/>
        <end position="223"/>
    </location>
</feature>
<dbReference type="Proteomes" id="UP000265845">
    <property type="component" value="Unassembled WGS sequence"/>
</dbReference>
<evidence type="ECO:0000259" key="10">
    <source>
        <dbReference type="Pfam" id="PF05134"/>
    </source>
</evidence>
<comment type="caution">
    <text evidence="12">The sequence shown here is derived from an EMBL/GenBank/DDBJ whole genome shotgun (WGS) entry which is preliminary data.</text>
</comment>
<dbReference type="GO" id="GO:0005886">
    <property type="term" value="C:plasma membrane"/>
    <property type="evidence" value="ECO:0007669"/>
    <property type="project" value="UniProtKB-SubCell"/>
</dbReference>
<dbReference type="RefSeq" id="WP_119454526.1">
    <property type="nucleotide sequence ID" value="NZ_QWGA01000007.1"/>
</dbReference>
<keyword evidence="8" id="KW-1133">Transmembrane helix</keyword>
<name>A0A399RF21_9PROT</name>
<keyword evidence="3" id="KW-0813">Transport</keyword>
<evidence type="ECO:0000313" key="13">
    <source>
        <dbReference type="Proteomes" id="UP000265845"/>
    </source>
</evidence>
<evidence type="ECO:0000256" key="8">
    <source>
        <dbReference type="ARBA" id="ARBA00022989"/>
    </source>
</evidence>
<evidence type="ECO:0000256" key="9">
    <source>
        <dbReference type="ARBA" id="ARBA00023136"/>
    </source>
</evidence>
<feature type="domain" description="GspL periplasmic" evidence="11">
    <location>
        <begin position="233"/>
        <end position="383"/>
    </location>
</feature>
<comment type="subcellular location">
    <subcellularLocation>
        <location evidence="1">Cell inner membrane</location>
        <topology evidence="1">Single-pass membrane protein</topology>
    </subcellularLocation>
</comment>
<evidence type="ECO:0000256" key="5">
    <source>
        <dbReference type="ARBA" id="ARBA00022519"/>
    </source>
</evidence>
<keyword evidence="6" id="KW-0812">Transmembrane</keyword>
<dbReference type="Pfam" id="PF12693">
    <property type="entry name" value="GspL_C"/>
    <property type="match status" value="1"/>
</dbReference>
<evidence type="ECO:0000256" key="2">
    <source>
        <dbReference type="ARBA" id="ARBA00005318"/>
    </source>
</evidence>
<evidence type="ECO:0000256" key="3">
    <source>
        <dbReference type="ARBA" id="ARBA00022448"/>
    </source>
</evidence>
<evidence type="ECO:0000256" key="7">
    <source>
        <dbReference type="ARBA" id="ARBA00022927"/>
    </source>
</evidence>
<evidence type="ECO:0000256" key="1">
    <source>
        <dbReference type="ARBA" id="ARBA00004377"/>
    </source>
</evidence>
<dbReference type="GO" id="GO:0015628">
    <property type="term" value="P:protein secretion by the type II secretion system"/>
    <property type="evidence" value="ECO:0007669"/>
    <property type="project" value="InterPro"/>
</dbReference>
<dbReference type="InterPro" id="IPR025691">
    <property type="entry name" value="GspL_pp_dom"/>
</dbReference>
<dbReference type="OrthoDB" id="8479085at2"/>
<protein>
    <recommendedName>
        <fullName evidence="14">GspL cytoplasmic actin-ATPase-like domain-containing protein</fullName>
    </recommendedName>
</protein>
<dbReference type="InterPro" id="IPR007812">
    <property type="entry name" value="T2SS_protein-GspL"/>
</dbReference>
<comment type="similarity">
    <text evidence="2">Belongs to the GSP L family.</text>
</comment>
<dbReference type="SUPFAM" id="SSF53067">
    <property type="entry name" value="Actin-like ATPase domain"/>
    <property type="match status" value="1"/>
</dbReference>
<dbReference type="GO" id="GO:0015627">
    <property type="term" value="C:type II protein secretion system complex"/>
    <property type="evidence" value="ECO:0007669"/>
    <property type="project" value="InterPro"/>
</dbReference>
<dbReference type="Pfam" id="PF05134">
    <property type="entry name" value="T2SSL"/>
    <property type="match status" value="1"/>
</dbReference>
<gene>
    <name evidence="12" type="ORF">D1222_12200</name>
</gene>
<dbReference type="EMBL" id="QWGA01000007">
    <property type="protein sequence ID" value="RIJ29111.1"/>
    <property type="molecule type" value="Genomic_DNA"/>
</dbReference>
<dbReference type="PIRSF" id="PIRSF015761">
    <property type="entry name" value="Protein_L"/>
    <property type="match status" value="1"/>
</dbReference>